<gene>
    <name evidence="1" type="ORF">D0Y65_045468</name>
</gene>
<dbReference type="EMBL" id="QZWG01000017">
    <property type="protein sequence ID" value="RZB56292.1"/>
    <property type="molecule type" value="Genomic_DNA"/>
</dbReference>
<evidence type="ECO:0000313" key="1">
    <source>
        <dbReference type="EMBL" id="RZB56292.1"/>
    </source>
</evidence>
<proteinExistence type="predicted"/>
<comment type="caution">
    <text evidence="1">The sequence shown here is derived from an EMBL/GenBank/DDBJ whole genome shotgun (WGS) entry which is preliminary data.</text>
</comment>
<sequence length="58" mass="6838">MLLHGETTINCDWTFECSTEKQNTIYCRRKDIAFGIHICYDKQRSTILISLKVFILLI</sequence>
<reference evidence="1 2" key="1">
    <citation type="submission" date="2018-09" db="EMBL/GenBank/DDBJ databases">
        <title>A high-quality reference genome of wild soybean provides a powerful tool to mine soybean genomes.</title>
        <authorList>
            <person name="Xie M."/>
            <person name="Chung C.Y.L."/>
            <person name="Li M.-W."/>
            <person name="Wong F.-L."/>
            <person name="Chan T.-F."/>
            <person name="Lam H.-M."/>
        </authorList>
    </citation>
    <scope>NUCLEOTIDE SEQUENCE [LARGE SCALE GENOMIC DNA]</scope>
    <source>
        <strain evidence="2">cv. W05</strain>
        <tissue evidence="1">Hypocotyl of etiolated seedlings</tissue>
    </source>
</reference>
<organism evidence="1 2">
    <name type="scientific">Glycine soja</name>
    <name type="common">Wild soybean</name>
    <dbReference type="NCBI Taxonomy" id="3848"/>
    <lineage>
        <taxon>Eukaryota</taxon>
        <taxon>Viridiplantae</taxon>
        <taxon>Streptophyta</taxon>
        <taxon>Embryophyta</taxon>
        <taxon>Tracheophyta</taxon>
        <taxon>Spermatophyta</taxon>
        <taxon>Magnoliopsida</taxon>
        <taxon>eudicotyledons</taxon>
        <taxon>Gunneridae</taxon>
        <taxon>Pentapetalae</taxon>
        <taxon>rosids</taxon>
        <taxon>fabids</taxon>
        <taxon>Fabales</taxon>
        <taxon>Fabaceae</taxon>
        <taxon>Papilionoideae</taxon>
        <taxon>50 kb inversion clade</taxon>
        <taxon>NPAAA clade</taxon>
        <taxon>indigoferoid/millettioid clade</taxon>
        <taxon>Phaseoleae</taxon>
        <taxon>Glycine</taxon>
        <taxon>Glycine subgen. Soja</taxon>
    </lineage>
</organism>
<dbReference type="AlphaFoldDB" id="A0A445G532"/>
<protein>
    <submittedName>
        <fullName evidence="1">Uncharacterized protein</fullName>
    </submittedName>
</protein>
<dbReference type="Proteomes" id="UP000289340">
    <property type="component" value="Chromosome 17"/>
</dbReference>
<keyword evidence="2" id="KW-1185">Reference proteome</keyword>
<accession>A0A445G532</accession>
<evidence type="ECO:0000313" key="2">
    <source>
        <dbReference type="Proteomes" id="UP000289340"/>
    </source>
</evidence>
<name>A0A445G532_GLYSO</name>